<dbReference type="VEuPathDB" id="FungiDB:TRIVIDRAFT_162346"/>
<keyword evidence="2" id="KW-1185">Reference proteome</keyword>
<gene>
    <name evidence="1" type="ORF">TRIVIDRAFT_162346</name>
</gene>
<proteinExistence type="predicted"/>
<dbReference type="HOGENOM" id="CLU_058490_1_0_1"/>
<dbReference type="RefSeq" id="XP_013950690.1">
    <property type="nucleotide sequence ID" value="XM_014095215.1"/>
</dbReference>
<dbReference type="Proteomes" id="UP000007115">
    <property type="component" value="Unassembled WGS sequence"/>
</dbReference>
<evidence type="ECO:0000313" key="2">
    <source>
        <dbReference type="Proteomes" id="UP000007115"/>
    </source>
</evidence>
<dbReference type="AlphaFoldDB" id="G9N961"/>
<dbReference type="GeneID" id="25788541"/>
<accession>G9N961</accession>
<reference evidence="1 2" key="1">
    <citation type="journal article" date="2011" name="Genome Biol.">
        <title>Comparative genome sequence analysis underscores mycoparasitism as the ancestral life style of Trichoderma.</title>
        <authorList>
            <person name="Kubicek C.P."/>
            <person name="Herrera-Estrella A."/>
            <person name="Seidl-Seiboth V."/>
            <person name="Martinez D.A."/>
            <person name="Druzhinina I.S."/>
            <person name="Thon M."/>
            <person name="Zeilinger S."/>
            <person name="Casas-Flores S."/>
            <person name="Horwitz B.A."/>
            <person name="Mukherjee P.K."/>
            <person name="Mukherjee M."/>
            <person name="Kredics L."/>
            <person name="Alcaraz L.D."/>
            <person name="Aerts A."/>
            <person name="Antal Z."/>
            <person name="Atanasova L."/>
            <person name="Cervantes-Badillo M.G."/>
            <person name="Challacombe J."/>
            <person name="Chertkov O."/>
            <person name="McCluskey K."/>
            <person name="Coulpier F."/>
            <person name="Deshpande N."/>
            <person name="von Doehren H."/>
            <person name="Ebbole D.J."/>
            <person name="Esquivel-Naranjo E.U."/>
            <person name="Fekete E."/>
            <person name="Flipphi M."/>
            <person name="Glaser F."/>
            <person name="Gomez-Rodriguez E.Y."/>
            <person name="Gruber S."/>
            <person name="Han C."/>
            <person name="Henrissat B."/>
            <person name="Hermosa R."/>
            <person name="Hernandez-Onate M."/>
            <person name="Karaffa L."/>
            <person name="Kosti I."/>
            <person name="Le Crom S."/>
            <person name="Lindquist E."/>
            <person name="Lucas S."/>
            <person name="Luebeck M."/>
            <person name="Luebeck P.S."/>
            <person name="Margeot A."/>
            <person name="Metz B."/>
            <person name="Misra M."/>
            <person name="Nevalainen H."/>
            <person name="Omann M."/>
            <person name="Packer N."/>
            <person name="Perrone G."/>
            <person name="Uresti-Rivera E.E."/>
            <person name="Salamov A."/>
            <person name="Schmoll M."/>
            <person name="Seiboth B."/>
            <person name="Shapiro H."/>
            <person name="Sukno S."/>
            <person name="Tamayo-Ramos J.A."/>
            <person name="Tisch D."/>
            <person name="Wiest A."/>
            <person name="Wilkinson H.H."/>
            <person name="Zhang M."/>
            <person name="Coutinho P.M."/>
            <person name="Kenerley C.M."/>
            <person name="Monte E."/>
            <person name="Baker S.E."/>
            <person name="Grigoriev I.V."/>
        </authorList>
    </citation>
    <scope>NUCLEOTIDE SEQUENCE [LARGE SCALE GENOMIC DNA]</scope>
    <source>
        <strain evidence="2">Gv29-8 / FGSC 10586</strain>
    </source>
</reference>
<dbReference type="eggNOG" id="ENOG502T2PH">
    <property type="taxonomic scope" value="Eukaryota"/>
</dbReference>
<dbReference type="InParanoid" id="G9N961"/>
<name>G9N961_HYPVG</name>
<dbReference type="OrthoDB" id="76567at2759"/>
<organism evidence="1 2">
    <name type="scientific">Hypocrea virens (strain Gv29-8 / FGSC 10586)</name>
    <name type="common">Gliocladium virens</name>
    <name type="synonym">Trichoderma virens</name>
    <dbReference type="NCBI Taxonomy" id="413071"/>
    <lineage>
        <taxon>Eukaryota</taxon>
        <taxon>Fungi</taxon>
        <taxon>Dikarya</taxon>
        <taxon>Ascomycota</taxon>
        <taxon>Pezizomycotina</taxon>
        <taxon>Sordariomycetes</taxon>
        <taxon>Hypocreomycetidae</taxon>
        <taxon>Hypocreales</taxon>
        <taxon>Hypocreaceae</taxon>
        <taxon>Trichoderma</taxon>
    </lineage>
</organism>
<protein>
    <submittedName>
        <fullName evidence="1">Uncharacterized protein</fullName>
    </submittedName>
</protein>
<comment type="caution">
    <text evidence="1">The sequence shown here is derived from an EMBL/GenBank/DDBJ whole genome shotgun (WGS) entry which is preliminary data.</text>
</comment>
<evidence type="ECO:0000313" key="1">
    <source>
        <dbReference type="EMBL" id="EHK16482.1"/>
    </source>
</evidence>
<feature type="non-terminal residue" evidence="1">
    <location>
        <position position="1"/>
    </location>
</feature>
<dbReference type="EMBL" id="ABDF02000090">
    <property type="protein sequence ID" value="EHK16482.1"/>
    <property type="molecule type" value="Genomic_DNA"/>
</dbReference>
<sequence>KVRVEQIHISQYFESSQCMLLTIRTQAHEQLHRDLCFDIAHRLNGMGLGDSFNLTGGVTCYSQGFHSCSGNGSAGGASSSIWPLGERNRRFPTLMIEAGCSWSLVSMRAKAEWWFQVSNHNVKIVLLAKFDESQNTVVLERWQERQREHAGDEEAEWVASCQQTITISETEANPQVYRVTGGELVLDLRLLLLKSPPQGEEYVVLTVEYLQRYARPLLERRLYVSH</sequence>